<name>Q8GW21_ARATH</name>
<evidence type="ECO:0000313" key="1">
    <source>
        <dbReference type="EMBL" id="BAC43702.1"/>
    </source>
</evidence>
<proteinExistence type="evidence at transcript level"/>
<protein>
    <submittedName>
        <fullName evidence="1">Uncharacterized protein</fullName>
    </submittedName>
</protein>
<sequence>MSLRPIELTSCGVISQGSFTGGVEGTEPKTSSSVRLADLSDPFAPSALSNTFVSARRVIGSTFSSHTTFPRTSLDGSLFLISTNHHYFWLYG</sequence>
<dbReference type="EMBL" id="AK119132">
    <property type="protein sequence ID" value="BAC43702.1"/>
    <property type="molecule type" value="mRNA"/>
</dbReference>
<dbReference type="AlphaFoldDB" id="Q8GW21"/>
<reference evidence="1" key="1">
    <citation type="submission" date="2002-11" db="EMBL/GenBank/DDBJ databases">
        <title>Arabidopsis thaliana full-length cDNA.</title>
        <authorList>
            <person name="Seki M."/>
            <person name="Iida K."/>
            <person name="Satou M."/>
            <person name="Sakurai T."/>
            <person name="Akiyama K."/>
            <person name="Ishida J."/>
            <person name="Nakajima M."/>
            <person name="Enju A."/>
            <person name="Kamiya A."/>
            <person name="Narusaka M."/>
            <person name="Carninci P."/>
            <person name="Kawai J."/>
            <person name="Hayashizaki Y."/>
            <person name="Shinozaki K."/>
        </authorList>
    </citation>
    <scope>NUCLEOTIDE SEQUENCE</scope>
</reference>
<accession>Q8GW21</accession>
<organism evidence="1">
    <name type="scientific">Arabidopsis thaliana</name>
    <name type="common">Mouse-ear cress</name>
    <dbReference type="NCBI Taxonomy" id="3702"/>
    <lineage>
        <taxon>Eukaryota</taxon>
        <taxon>Viridiplantae</taxon>
        <taxon>Streptophyta</taxon>
        <taxon>Embryophyta</taxon>
        <taxon>Tracheophyta</taxon>
        <taxon>Spermatophyta</taxon>
        <taxon>Magnoliopsida</taxon>
        <taxon>eudicotyledons</taxon>
        <taxon>Gunneridae</taxon>
        <taxon>Pentapetalae</taxon>
        <taxon>rosids</taxon>
        <taxon>malvids</taxon>
        <taxon>Brassicales</taxon>
        <taxon>Brassicaceae</taxon>
        <taxon>Camelineae</taxon>
        <taxon>Arabidopsis</taxon>
    </lineage>
</organism>